<organism evidence="3">
    <name type="scientific">marine metagenome</name>
    <dbReference type="NCBI Taxonomy" id="408172"/>
    <lineage>
        <taxon>unclassified sequences</taxon>
        <taxon>metagenomes</taxon>
        <taxon>ecological metagenomes</taxon>
    </lineage>
</organism>
<comment type="similarity">
    <text evidence="1">Belongs to the thymidylate kinase family.</text>
</comment>
<dbReference type="GO" id="GO:0006233">
    <property type="term" value="P:dTDP biosynthetic process"/>
    <property type="evidence" value="ECO:0007669"/>
    <property type="project" value="TreeGrafter"/>
</dbReference>
<proteinExistence type="inferred from homology"/>
<feature type="non-terminal residue" evidence="3">
    <location>
        <position position="113"/>
    </location>
</feature>
<dbReference type="SUPFAM" id="SSF52540">
    <property type="entry name" value="P-loop containing nucleoside triphosphate hydrolases"/>
    <property type="match status" value="1"/>
</dbReference>
<dbReference type="Gene3D" id="3.40.50.300">
    <property type="entry name" value="P-loop containing nucleotide triphosphate hydrolases"/>
    <property type="match status" value="1"/>
</dbReference>
<name>A0A382NW78_9ZZZZ</name>
<sequence length="113" mass="12691">MLVAIEGLDQSGKETQAQMLRDHVRASGHKSRVVSFPDYGTSIGEEIARALQGEREYGPETMQLLYVANRFERKADIERWNAAGLIVLFDRYVASSIAYGEAQGLESKWLQTL</sequence>
<dbReference type="GO" id="GO:0005737">
    <property type="term" value="C:cytoplasm"/>
    <property type="evidence" value="ECO:0007669"/>
    <property type="project" value="TreeGrafter"/>
</dbReference>
<dbReference type="GO" id="GO:0006227">
    <property type="term" value="P:dUDP biosynthetic process"/>
    <property type="evidence" value="ECO:0007669"/>
    <property type="project" value="TreeGrafter"/>
</dbReference>
<dbReference type="Pfam" id="PF02223">
    <property type="entry name" value="Thymidylate_kin"/>
    <property type="match status" value="1"/>
</dbReference>
<feature type="domain" description="Thymidylate kinase-like" evidence="2">
    <location>
        <begin position="5"/>
        <end position="111"/>
    </location>
</feature>
<dbReference type="InterPro" id="IPR027417">
    <property type="entry name" value="P-loop_NTPase"/>
</dbReference>
<dbReference type="GO" id="GO:0004798">
    <property type="term" value="F:dTMP kinase activity"/>
    <property type="evidence" value="ECO:0007669"/>
    <property type="project" value="TreeGrafter"/>
</dbReference>
<dbReference type="EMBL" id="UINC01102835">
    <property type="protein sequence ID" value="SVC64758.1"/>
    <property type="molecule type" value="Genomic_DNA"/>
</dbReference>
<dbReference type="PANTHER" id="PTHR10344">
    <property type="entry name" value="THYMIDYLATE KINASE"/>
    <property type="match status" value="1"/>
</dbReference>
<evidence type="ECO:0000256" key="1">
    <source>
        <dbReference type="ARBA" id="ARBA00009776"/>
    </source>
</evidence>
<evidence type="ECO:0000313" key="3">
    <source>
        <dbReference type="EMBL" id="SVC64758.1"/>
    </source>
</evidence>
<gene>
    <name evidence="3" type="ORF">METZ01_LOCUS317612</name>
</gene>
<reference evidence="3" key="1">
    <citation type="submission" date="2018-05" db="EMBL/GenBank/DDBJ databases">
        <authorList>
            <person name="Lanie J.A."/>
            <person name="Ng W.-L."/>
            <person name="Kazmierczak K.M."/>
            <person name="Andrzejewski T.M."/>
            <person name="Davidsen T.M."/>
            <person name="Wayne K.J."/>
            <person name="Tettelin H."/>
            <person name="Glass J.I."/>
            <person name="Rusch D."/>
            <person name="Podicherti R."/>
            <person name="Tsui H.-C.T."/>
            <person name="Winkler M.E."/>
        </authorList>
    </citation>
    <scope>NUCLEOTIDE SEQUENCE</scope>
</reference>
<protein>
    <recommendedName>
        <fullName evidence="2">Thymidylate kinase-like domain-containing protein</fullName>
    </recommendedName>
</protein>
<dbReference type="InterPro" id="IPR039430">
    <property type="entry name" value="Thymidylate_kin-like_dom"/>
</dbReference>
<accession>A0A382NW78</accession>
<dbReference type="GO" id="GO:0006235">
    <property type="term" value="P:dTTP biosynthetic process"/>
    <property type="evidence" value="ECO:0007669"/>
    <property type="project" value="TreeGrafter"/>
</dbReference>
<dbReference type="AlphaFoldDB" id="A0A382NW78"/>
<evidence type="ECO:0000259" key="2">
    <source>
        <dbReference type="Pfam" id="PF02223"/>
    </source>
</evidence>
<dbReference type="PANTHER" id="PTHR10344:SF1">
    <property type="entry name" value="THYMIDYLATE KINASE"/>
    <property type="match status" value="1"/>
</dbReference>